<dbReference type="Proteomes" id="UP001145742">
    <property type="component" value="Unassembled WGS sequence"/>
</dbReference>
<gene>
    <name evidence="1" type="ORF">WISP_104925</name>
</gene>
<reference evidence="1" key="1">
    <citation type="submission" date="2019-10" db="EMBL/GenBank/DDBJ databases">
        <authorList>
            <person name="Soares A.E.R."/>
            <person name="Aleixo A."/>
            <person name="Schneider P."/>
            <person name="Miyaki C.Y."/>
            <person name="Schneider M.P."/>
            <person name="Mello C."/>
            <person name="Vasconcelos A.T.R."/>
        </authorList>
    </citation>
    <scope>NUCLEOTIDE SEQUENCE</scope>
    <source>
        <tissue evidence="1">Muscle</tissue>
    </source>
</reference>
<evidence type="ECO:0000313" key="1">
    <source>
        <dbReference type="EMBL" id="KAJ7411056.1"/>
    </source>
</evidence>
<proteinExistence type="predicted"/>
<comment type="caution">
    <text evidence="1">The sequence shown here is derived from an EMBL/GenBank/DDBJ whole genome shotgun (WGS) entry which is preliminary data.</text>
</comment>
<dbReference type="EMBL" id="WHWB01034364">
    <property type="protein sequence ID" value="KAJ7411056.1"/>
    <property type="molecule type" value="Genomic_DNA"/>
</dbReference>
<protein>
    <submittedName>
        <fullName evidence="1">Uncharacterized protein</fullName>
    </submittedName>
</protein>
<evidence type="ECO:0000313" key="2">
    <source>
        <dbReference type="Proteomes" id="UP001145742"/>
    </source>
</evidence>
<sequence>MEQITFSVITLPVQDNKVVRPSQHRFMKSRSCLTSLTSSCDNVTGLVDEGKLWMSSIKSVKSFSKTFDTKHSNGETVLTLVWMGTLVVGGGEWSYIQLTAGHKWCAPGLSVGTSPV</sequence>
<name>A0ABQ9D2A3_9PASS</name>
<organism evidence="1 2">
    <name type="scientific">Willisornis vidua</name>
    <name type="common">Xingu scale-backed antbird</name>
    <dbReference type="NCBI Taxonomy" id="1566151"/>
    <lineage>
        <taxon>Eukaryota</taxon>
        <taxon>Metazoa</taxon>
        <taxon>Chordata</taxon>
        <taxon>Craniata</taxon>
        <taxon>Vertebrata</taxon>
        <taxon>Euteleostomi</taxon>
        <taxon>Archelosauria</taxon>
        <taxon>Archosauria</taxon>
        <taxon>Dinosauria</taxon>
        <taxon>Saurischia</taxon>
        <taxon>Theropoda</taxon>
        <taxon>Coelurosauria</taxon>
        <taxon>Aves</taxon>
        <taxon>Neognathae</taxon>
        <taxon>Neoaves</taxon>
        <taxon>Telluraves</taxon>
        <taxon>Australaves</taxon>
        <taxon>Passeriformes</taxon>
        <taxon>Thamnophilidae</taxon>
        <taxon>Willisornis</taxon>
    </lineage>
</organism>
<accession>A0ABQ9D2A3</accession>
<keyword evidence="2" id="KW-1185">Reference proteome</keyword>